<organism evidence="2 3">
    <name type="scientific">Emticicia aquatica</name>
    <dbReference type="NCBI Taxonomy" id="1681835"/>
    <lineage>
        <taxon>Bacteria</taxon>
        <taxon>Pseudomonadati</taxon>
        <taxon>Bacteroidota</taxon>
        <taxon>Cytophagia</taxon>
        <taxon>Cytophagales</taxon>
        <taxon>Leadbetterellaceae</taxon>
        <taxon>Emticicia</taxon>
    </lineage>
</organism>
<protein>
    <recommendedName>
        <fullName evidence="1">HTH LytTR-type domain-containing protein</fullName>
    </recommendedName>
</protein>
<comment type="caution">
    <text evidence="2">The sequence shown here is derived from an EMBL/GenBank/DDBJ whole genome shotgun (WGS) entry which is preliminary data.</text>
</comment>
<accession>A0ABM9ALW2</accession>
<evidence type="ECO:0000313" key="3">
    <source>
        <dbReference type="Proteomes" id="UP000837932"/>
    </source>
</evidence>
<dbReference type="InterPro" id="IPR007492">
    <property type="entry name" value="LytTR_DNA-bd_dom"/>
</dbReference>
<dbReference type="SMART" id="SM00850">
    <property type="entry name" value="LytTR"/>
    <property type="match status" value="1"/>
</dbReference>
<dbReference type="Proteomes" id="UP000837932">
    <property type="component" value="Unassembled WGS sequence"/>
</dbReference>
<dbReference type="InterPro" id="IPR046947">
    <property type="entry name" value="LytR-like"/>
</dbReference>
<dbReference type="RefSeq" id="WP_238804738.1">
    <property type="nucleotide sequence ID" value="NZ_CAKLPY010000001.1"/>
</dbReference>
<dbReference type="Gene3D" id="2.40.50.1020">
    <property type="entry name" value="LytTr DNA-binding domain"/>
    <property type="match status" value="1"/>
</dbReference>
<dbReference type="Pfam" id="PF04397">
    <property type="entry name" value="LytTR"/>
    <property type="match status" value="1"/>
</dbReference>
<dbReference type="PROSITE" id="PS50930">
    <property type="entry name" value="HTH_LYTTR"/>
    <property type="match status" value="1"/>
</dbReference>
<evidence type="ECO:0000259" key="1">
    <source>
        <dbReference type="PROSITE" id="PS50930"/>
    </source>
</evidence>
<name>A0ABM9ALW2_9BACT</name>
<gene>
    <name evidence="2" type="ORF">EMA8858_00838</name>
</gene>
<feature type="domain" description="HTH LytTR-type" evidence="1">
    <location>
        <begin position="19"/>
        <end position="112"/>
    </location>
</feature>
<sequence>MKLTLPIRTSSIRLTGKKKVNPAQVIFLKADINYTEVFLQGGETLIVSKTLKELEKRFIPFDFFRTHKSFMVNLNHVTGYQIHEGLLVKLEEQYLVNLSRRRKEDFLKSFHNFPKN</sequence>
<proteinExistence type="predicted"/>
<keyword evidence="3" id="KW-1185">Reference proteome</keyword>
<dbReference type="PANTHER" id="PTHR37299:SF1">
    <property type="entry name" value="STAGE 0 SPORULATION PROTEIN A HOMOLOG"/>
    <property type="match status" value="1"/>
</dbReference>
<dbReference type="PANTHER" id="PTHR37299">
    <property type="entry name" value="TRANSCRIPTIONAL REGULATOR-RELATED"/>
    <property type="match status" value="1"/>
</dbReference>
<reference evidence="2" key="1">
    <citation type="submission" date="2021-12" db="EMBL/GenBank/DDBJ databases">
        <authorList>
            <person name="Rodrigo-Torres L."/>
            <person name="Arahal R. D."/>
            <person name="Lucena T."/>
        </authorList>
    </citation>
    <scope>NUCLEOTIDE SEQUENCE</scope>
    <source>
        <strain evidence="2">CECT 8858</strain>
    </source>
</reference>
<dbReference type="EMBL" id="CAKLPY010000001">
    <property type="protein sequence ID" value="CAH0994726.1"/>
    <property type="molecule type" value="Genomic_DNA"/>
</dbReference>
<evidence type="ECO:0000313" key="2">
    <source>
        <dbReference type="EMBL" id="CAH0994726.1"/>
    </source>
</evidence>